<gene>
    <name evidence="1" type="ORF">BDR25DRAFT_275020</name>
</gene>
<proteinExistence type="predicted"/>
<evidence type="ECO:0000313" key="2">
    <source>
        <dbReference type="Proteomes" id="UP000799755"/>
    </source>
</evidence>
<dbReference type="EMBL" id="MU003492">
    <property type="protein sequence ID" value="KAF2477691.1"/>
    <property type="molecule type" value="Genomic_DNA"/>
</dbReference>
<accession>A0ACB6RER8</accession>
<name>A0ACB6RER8_9PLEO</name>
<organism evidence="1 2">
    <name type="scientific">Lindgomyces ingoldianus</name>
    <dbReference type="NCBI Taxonomy" id="673940"/>
    <lineage>
        <taxon>Eukaryota</taxon>
        <taxon>Fungi</taxon>
        <taxon>Dikarya</taxon>
        <taxon>Ascomycota</taxon>
        <taxon>Pezizomycotina</taxon>
        <taxon>Dothideomycetes</taxon>
        <taxon>Pleosporomycetidae</taxon>
        <taxon>Pleosporales</taxon>
        <taxon>Lindgomycetaceae</taxon>
        <taxon>Lindgomyces</taxon>
    </lineage>
</organism>
<comment type="caution">
    <text evidence="1">The sequence shown here is derived from an EMBL/GenBank/DDBJ whole genome shotgun (WGS) entry which is preliminary data.</text>
</comment>
<reference evidence="1" key="1">
    <citation type="journal article" date="2020" name="Stud. Mycol.">
        <title>101 Dothideomycetes genomes: a test case for predicting lifestyles and emergence of pathogens.</title>
        <authorList>
            <person name="Haridas S."/>
            <person name="Albert R."/>
            <person name="Binder M."/>
            <person name="Bloem J."/>
            <person name="Labutti K."/>
            <person name="Salamov A."/>
            <person name="Andreopoulos B."/>
            <person name="Baker S."/>
            <person name="Barry K."/>
            <person name="Bills G."/>
            <person name="Bluhm B."/>
            <person name="Cannon C."/>
            <person name="Castanera R."/>
            <person name="Culley D."/>
            <person name="Daum C."/>
            <person name="Ezra D."/>
            <person name="Gonzalez J."/>
            <person name="Henrissat B."/>
            <person name="Kuo A."/>
            <person name="Liang C."/>
            <person name="Lipzen A."/>
            <person name="Lutzoni F."/>
            <person name="Magnuson J."/>
            <person name="Mondo S."/>
            <person name="Nolan M."/>
            <person name="Ohm R."/>
            <person name="Pangilinan J."/>
            <person name="Park H.-J."/>
            <person name="Ramirez L."/>
            <person name="Alfaro M."/>
            <person name="Sun H."/>
            <person name="Tritt A."/>
            <person name="Yoshinaga Y."/>
            <person name="Zwiers L.-H."/>
            <person name="Turgeon B."/>
            <person name="Goodwin S."/>
            <person name="Spatafora J."/>
            <person name="Crous P."/>
            <person name="Grigoriev I."/>
        </authorList>
    </citation>
    <scope>NUCLEOTIDE SEQUENCE</scope>
    <source>
        <strain evidence="1">ATCC 200398</strain>
    </source>
</reference>
<sequence length="462" mass="53061">MTISRFQEGSERKRKVHSKSRKGCGNCKLRRVKCDETRPQCNKCVSYGVSCNFDKKQSSLDLSAQGSFQVDLSHKPQTANLKQGPQIEPVSVNQTIASIVYDCLSNDTAAPFGNGKQFWVFDDRDLEILKRFQDRTVMTIGTRRTAGAYRDCMIQLAFAHPFLMHIVLSLTLMHDAHLSSDAIMSMRFKTMSLKHWNTGNVLFQRILSRPIEPSSRDALWATAALTGALVFSYVENTDMEQSWPLKSPDPHDLDWLKLSDGKKAIWHLTDPLRPDSMFKILVQEHEHLHVPGWVEENDLSLLPKETRRLFNITPSSTVQNNPYHLPALILSRLQDMNPTHDNILNFLYFMGHMSPEFRTLLETKDPRALLLLAWWFKRLETGELWWLKGRASVEGMAIQVWLQRWYGGEQGLTEMFERIGRWDNREDGWGSREESAEAESPLTGWFGRGAFEGTLWGNCTPQ</sequence>
<dbReference type="Proteomes" id="UP000799755">
    <property type="component" value="Unassembled WGS sequence"/>
</dbReference>
<protein>
    <submittedName>
        <fullName evidence="1">Uncharacterized protein</fullName>
    </submittedName>
</protein>
<keyword evidence="2" id="KW-1185">Reference proteome</keyword>
<evidence type="ECO:0000313" key="1">
    <source>
        <dbReference type="EMBL" id="KAF2477691.1"/>
    </source>
</evidence>